<evidence type="ECO:0000313" key="1">
    <source>
        <dbReference type="EMBL" id="MDX8127212.1"/>
    </source>
</evidence>
<name>A0ABU4UE35_9GAMM</name>
<protein>
    <submittedName>
        <fullName evidence="1">Uncharacterized protein</fullName>
    </submittedName>
</protein>
<accession>A0ABU4UE35</accession>
<evidence type="ECO:0000313" key="2">
    <source>
        <dbReference type="Proteomes" id="UP001284537"/>
    </source>
</evidence>
<dbReference type="EMBL" id="JAXARY010000006">
    <property type="protein sequence ID" value="MDX8127212.1"/>
    <property type="molecule type" value="Genomic_DNA"/>
</dbReference>
<comment type="caution">
    <text evidence="1">The sequence shown here is derived from an EMBL/GenBank/DDBJ whole genome shotgun (WGS) entry which is preliminary data.</text>
</comment>
<reference evidence="1 2" key="1">
    <citation type="submission" date="2023-11" db="EMBL/GenBank/DDBJ databases">
        <authorList>
            <person name="Ouyang M.-Y."/>
        </authorList>
    </citation>
    <scope>NUCLEOTIDE SEQUENCE [LARGE SCALE GENOMIC DNA]</scope>
    <source>
        <strain evidence="1 2">OY6</strain>
    </source>
</reference>
<dbReference type="Proteomes" id="UP001284537">
    <property type="component" value="Unassembled WGS sequence"/>
</dbReference>
<sequence length="96" mass="10939">MIFMDLCEWQPIKRREICTRYNQNPAVLHQDGSIGVSTPNAAFTKRSIRQNLRAALAWNSAIAQNYANQRAPGENARVVLENRGEKDSTHLEEMPE</sequence>
<keyword evidence="2" id="KW-1185">Reference proteome</keyword>
<organism evidence="1 2">
    <name type="scientific">Methylomonas defluvii</name>
    <dbReference type="NCBI Taxonomy" id="3045149"/>
    <lineage>
        <taxon>Bacteria</taxon>
        <taxon>Pseudomonadati</taxon>
        <taxon>Pseudomonadota</taxon>
        <taxon>Gammaproteobacteria</taxon>
        <taxon>Methylococcales</taxon>
        <taxon>Methylococcaceae</taxon>
        <taxon>Methylomonas</taxon>
    </lineage>
</organism>
<proteinExistence type="predicted"/>
<gene>
    <name evidence="1" type="ORF">QLH52_07960</name>
</gene>
<dbReference type="RefSeq" id="WP_319961176.1">
    <property type="nucleotide sequence ID" value="NZ_JAXARY010000006.1"/>
</dbReference>